<evidence type="ECO:0000259" key="5">
    <source>
        <dbReference type="PROSITE" id="PS50011"/>
    </source>
</evidence>
<dbReference type="PANTHER" id="PTHR44329:SF288">
    <property type="entry name" value="MITOGEN-ACTIVATED PROTEIN KINASE KINASE KINASE 20"/>
    <property type="match status" value="1"/>
</dbReference>
<comment type="caution">
    <text evidence="6">The sequence shown here is derived from an EMBL/GenBank/DDBJ whole genome shotgun (WGS) entry which is preliminary data.</text>
</comment>
<dbReference type="Gene3D" id="1.10.510.10">
    <property type="entry name" value="Transferase(Phosphotransferase) domain 1"/>
    <property type="match status" value="1"/>
</dbReference>
<proteinExistence type="predicted"/>
<dbReference type="GO" id="GO:0004674">
    <property type="term" value="F:protein serine/threonine kinase activity"/>
    <property type="evidence" value="ECO:0007669"/>
    <property type="project" value="TreeGrafter"/>
</dbReference>
<dbReference type="InterPro" id="IPR000719">
    <property type="entry name" value="Prot_kinase_dom"/>
</dbReference>
<keyword evidence="2" id="KW-0547">Nucleotide-binding</keyword>
<dbReference type="InterPro" id="IPR001245">
    <property type="entry name" value="Ser-Thr/Tyr_kinase_cat_dom"/>
</dbReference>
<dbReference type="PANTHER" id="PTHR44329">
    <property type="entry name" value="SERINE/THREONINE-PROTEIN KINASE TNNI3K-RELATED"/>
    <property type="match status" value="1"/>
</dbReference>
<dbReference type="InterPro" id="IPR011009">
    <property type="entry name" value="Kinase-like_dom_sf"/>
</dbReference>
<evidence type="ECO:0000256" key="3">
    <source>
        <dbReference type="ARBA" id="ARBA00022777"/>
    </source>
</evidence>
<evidence type="ECO:0000313" key="6">
    <source>
        <dbReference type="EMBL" id="RIA94185.1"/>
    </source>
</evidence>
<protein>
    <submittedName>
        <fullName evidence="6">Kinase-like domain-containing protein</fullName>
    </submittedName>
</protein>
<evidence type="ECO:0000256" key="4">
    <source>
        <dbReference type="ARBA" id="ARBA00022840"/>
    </source>
</evidence>
<keyword evidence="7" id="KW-1185">Reference proteome</keyword>
<dbReference type="Pfam" id="PF07714">
    <property type="entry name" value="PK_Tyr_Ser-Thr"/>
    <property type="match status" value="1"/>
</dbReference>
<dbReference type="SUPFAM" id="SSF56112">
    <property type="entry name" value="Protein kinase-like (PK-like)"/>
    <property type="match status" value="1"/>
</dbReference>
<dbReference type="PROSITE" id="PS50011">
    <property type="entry name" value="PROTEIN_KINASE_DOM"/>
    <property type="match status" value="1"/>
</dbReference>
<dbReference type="PRINTS" id="PR00109">
    <property type="entry name" value="TYRKINASE"/>
</dbReference>
<dbReference type="InterPro" id="IPR051681">
    <property type="entry name" value="Ser/Thr_Kinases-Pseudokinases"/>
</dbReference>
<organism evidence="6 7">
    <name type="scientific">Glomus cerebriforme</name>
    <dbReference type="NCBI Taxonomy" id="658196"/>
    <lineage>
        <taxon>Eukaryota</taxon>
        <taxon>Fungi</taxon>
        <taxon>Fungi incertae sedis</taxon>
        <taxon>Mucoromycota</taxon>
        <taxon>Glomeromycotina</taxon>
        <taxon>Glomeromycetes</taxon>
        <taxon>Glomerales</taxon>
        <taxon>Glomeraceae</taxon>
        <taxon>Glomus</taxon>
    </lineage>
</organism>
<sequence>MNYCDSGDLNNYLANKFYDISWNEKLWIVNDIVDGLVNIHKLNIIHRDLHSGNILLNSANIMSKCSKEAVLCDLGISKSALESTEDKIYGIINYMDPEVFKNRTYTIASDIYSLGMVMWELMTGRRPFWDRVHDDDDELILEICDGLRPPIVTNAPKGYIELMKECWHSDPEKRPKAIEIRKKLKEIKKGEWDTTTKIIKSLDIGPVDSETIYKSRCLSDIIPMSLRSQSTTSEFDSASFQEKDKRKYENNCENDYKSEDLNFDI</sequence>
<dbReference type="EMBL" id="QKYT01000088">
    <property type="protein sequence ID" value="RIA94185.1"/>
    <property type="molecule type" value="Genomic_DNA"/>
</dbReference>
<evidence type="ECO:0000313" key="7">
    <source>
        <dbReference type="Proteomes" id="UP000265703"/>
    </source>
</evidence>
<keyword evidence="4" id="KW-0067">ATP-binding</keyword>
<evidence type="ECO:0000256" key="2">
    <source>
        <dbReference type="ARBA" id="ARBA00022741"/>
    </source>
</evidence>
<keyword evidence="1" id="KW-0808">Transferase</keyword>
<dbReference type="GO" id="GO:0005524">
    <property type="term" value="F:ATP binding"/>
    <property type="evidence" value="ECO:0007669"/>
    <property type="project" value="UniProtKB-KW"/>
</dbReference>
<feature type="domain" description="Protein kinase" evidence="5">
    <location>
        <begin position="1"/>
        <end position="187"/>
    </location>
</feature>
<dbReference type="OrthoDB" id="1668230at2759"/>
<accession>A0A397TCL6</accession>
<gene>
    <name evidence="6" type="ORF">C1645_803683</name>
</gene>
<evidence type="ECO:0000256" key="1">
    <source>
        <dbReference type="ARBA" id="ARBA00022679"/>
    </source>
</evidence>
<name>A0A397TCL6_9GLOM</name>
<dbReference type="Proteomes" id="UP000265703">
    <property type="component" value="Unassembled WGS sequence"/>
</dbReference>
<dbReference type="AlphaFoldDB" id="A0A397TCL6"/>
<keyword evidence="3 6" id="KW-0418">Kinase</keyword>
<reference evidence="6 7" key="1">
    <citation type="submission" date="2018-06" db="EMBL/GenBank/DDBJ databases">
        <title>Comparative genomics reveals the genomic features of Rhizophagus irregularis, R. cerebriforme, R. diaphanum and Gigaspora rosea, and their symbiotic lifestyle signature.</title>
        <authorList>
            <person name="Morin E."/>
            <person name="San Clemente H."/>
            <person name="Chen E.C.H."/>
            <person name="De La Providencia I."/>
            <person name="Hainaut M."/>
            <person name="Kuo A."/>
            <person name="Kohler A."/>
            <person name="Murat C."/>
            <person name="Tang N."/>
            <person name="Roy S."/>
            <person name="Loubradou J."/>
            <person name="Henrissat B."/>
            <person name="Grigoriev I.V."/>
            <person name="Corradi N."/>
            <person name="Roux C."/>
            <person name="Martin F.M."/>
        </authorList>
    </citation>
    <scope>NUCLEOTIDE SEQUENCE [LARGE SCALE GENOMIC DNA]</scope>
    <source>
        <strain evidence="6 7">DAOM 227022</strain>
    </source>
</reference>